<dbReference type="CTD" id="57817"/>
<evidence type="ECO:0000256" key="1">
    <source>
        <dbReference type="ARBA" id="ARBA00004613"/>
    </source>
</evidence>
<dbReference type="Pfam" id="PF06446">
    <property type="entry name" value="Hepcidin"/>
    <property type="match status" value="1"/>
</dbReference>
<evidence type="ECO:0000256" key="4">
    <source>
        <dbReference type="ARBA" id="ARBA00022702"/>
    </source>
</evidence>
<evidence type="ECO:0000256" key="3">
    <source>
        <dbReference type="ARBA" id="ARBA00022525"/>
    </source>
</evidence>
<reference evidence="9" key="2">
    <citation type="submission" date="2025-08" db="UniProtKB">
        <authorList>
            <consortium name="RefSeq"/>
        </authorList>
    </citation>
    <scope>IDENTIFICATION</scope>
</reference>
<gene>
    <name evidence="9" type="primary">HAMP</name>
</gene>
<dbReference type="GO" id="GO:0034760">
    <property type="term" value="P:negative regulation of iron ion transmembrane transport"/>
    <property type="evidence" value="ECO:0007669"/>
    <property type="project" value="TreeGrafter"/>
</dbReference>
<dbReference type="PANTHER" id="PTHR16877:SF0">
    <property type="entry name" value="HEPCIDIN"/>
    <property type="match status" value="1"/>
</dbReference>
<dbReference type="STRING" id="9365.ENSEEUP00000000161"/>
<dbReference type="GO" id="GO:0006879">
    <property type="term" value="P:intracellular iron ion homeostasis"/>
    <property type="evidence" value="ECO:0007669"/>
    <property type="project" value="InterPro"/>
</dbReference>
<accession>A0A1S3ARR1</accession>
<organism evidence="8 9">
    <name type="scientific">Erinaceus europaeus</name>
    <name type="common">Western European hedgehog</name>
    <dbReference type="NCBI Taxonomy" id="9365"/>
    <lineage>
        <taxon>Eukaryota</taxon>
        <taxon>Metazoa</taxon>
        <taxon>Chordata</taxon>
        <taxon>Craniata</taxon>
        <taxon>Vertebrata</taxon>
        <taxon>Euteleostomi</taxon>
        <taxon>Mammalia</taxon>
        <taxon>Eutheria</taxon>
        <taxon>Laurasiatheria</taxon>
        <taxon>Eulipotyphla</taxon>
        <taxon>Erinaceidae</taxon>
        <taxon>Erinaceinae</taxon>
        <taxon>Erinaceus</taxon>
    </lineage>
</organism>
<dbReference type="OrthoDB" id="9428792at2759"/>
<dbReference type="RefSeq" id="XP_007539577.3">
    <property type="nucleotide sequence ID" value="XM_007539515.3"/>
</dbReference>
<evidence type="ECO:0000256" key="7">
    <source>
        <dbReference type="SAM" id="SignalP"/>
    </source>
</evidence>
<dbReference type="Proteomes" id="UP001652624">
    <property type="component" value="Chromosome 2"/>
</dbReference>
<feature type="chain" id="PRO_5046213785" evidence="7">
    <location>
        <begin position="24"/>
        <end position="83"/>
    </location>
</feature>
<keyword evidence="6" id="KW-1015">Disulfide bond</keyword>
<dbReference type="InterPro" id="IPR010500">
    <property type="entry name" value="Hepcidin"/>
</dbReference>
<comment type="subcellular location">
    <subcellularLocation>
        <location evidence="1">Secreted</location>
    </subcellularLocation>
</comment>
<protein>
    <submittedName>
        <fullName evidence="9">Hepcidin</fullName>
    </submittedName>
</protein>
<evidence type="ECO:0000313" key="8">
    <source>
        <dbReference type="Proteomes" id="UP001652624"/>
    </source>
</evidence>
<keyword evidence="8" id="KW-1185">Reference proteome</keyword>
<dbReference type="InParanoid" id="A0A1S3ARR1"/>
<dbReference type="FunCoup" id="A0A1S3ARR1">
    <property type="interactions" value="97"/>
</dbReference>
<keyword evidence="4" id="KW-0372">Hormone</keyword>
<evidence type="ECO:0000313" key="9">
    <source>
        <dbReference type="RefSeq" id="XP_007539577.3"/>
    </source>
</evidence>
<keyword evidence="3" id="KW-0964">Secreted</keyword>
<evidence type="ECO:0000256" key="6">
    <source>
        <dbReference type="ARBA" id="ARBA00023157"/>
    </source>
</evidence>
<dbReference type="AlphaFoldDB" id="A0A1S3ARR1"/>
<dbReference type="eggNOG" id="ENOG502T0FU">
    <property type="taxonomic scope" value="Eukaryota"/>
</dbReference>
<dbReference type="GO" id="GO:0042742">
    <property type="term" value="P:defense response to bacterium"/>
    <property type="evidence" value="ECO:0007669"/>
    <property type="project" value="TreeGrafter"/>
</dbReference>
<keyword evidence="5 7" id="KW-0732">Signal</keyword>
<dbReference type="GeneID" id="103128632"/>
<dbReference type="GO" id="GO:0005179">
    <property type="term" value="F:hormone activity"/>
    <property type="evidence" value="ECO:0007669"/>
    <property type="project" value="UniProtKB-KW"/>
</dbReference>
<dbReference type="GO" id="GO:0005615">
    <property type="term" value="C:extracellular space"/>
    <property type="evidence" value="ECO:0007669"/>
    <property type="project" value="TreeGrafter"/>
</dbReference>
<feature type="signal peptide" evidence="7">
    <location>
        <begin position="1"/>
        <end position="23"/>
    </location>
</feature>
<proteinExistence type="inferred from homology"/>
<name>A0A1S3ARR1_ERIEU</name>
<sequence>MSRSIQAQAACLLLLILASLASSSVLQRQTRQPTDLQTLDTAEAQTGLMPRLHRLWRRDTYIPVCIFCCKCCHNRQCGICCRT</sequence>
<evidence type="ECO:0000256" key="5">
    <source>
        <dbReference type="ARBA" id="ARBA00022729"/>
    </source>
</evidence>
<evidence type="ECO:0000256" key="2">
    <source>
        <dbReference type="ARBA" id="ARBA00008022"/>
    </source>
</evidence>
<reference evidence="8" key="1">
    <citation type="submission" date="2025-05" db="UniProtKB">
        <authorList>
            <consortium name="RefSeq"/>
        </authorList>
    </citation>
    <scope>NUCLEOTIDE SEQUENCE [LARGE SCALE GENOMIC DNA]</scope>
</reference>
<dbReference type="PANTHER" id="PTHR16877">
    <property type="entry name" value="HEPCIDIN"/>
    <property type="match status" value="1"/>
</dbReference>
<comment type="similarity">
    <text evidence="2">Belongs to the hepcidin family.</text>
</comment>